<accession>A0ABS9L931</accession>
<evidence type="ECO:0008006" key="3">
    <source>
        <dbReference type="Google" id="ProtNLM"/>
    </source>
</evidence>
<dbReference type="Proteomes" id="UP001165368">
    <property type="component" value="Unassembled WGS sequence"/>
</dbReference>
<sequence>MTIHHAVPPAAGAAAAACPQGGATGSDSITAWRCRLLYSAGFPDTLAHLLAATPGVDIHALLNLVDRGCPPELAVRILGPFTDDREQE</sequence>
<comment type="caution">
    <text evidence="1">The sequence shown here is derived from an EMBL/GenBank/DDBJ whole genome shotgun (WGS) entry which is preliminary data.</text>
</comment>
<organism evidence="1 2">
    <name type="scientific">Arthrobacter hankyongi</name>
    <dbReference type="NCBI Taxonomy" id="2904801"/>
    <lineage>
        <taxon>Bacteria</taxon>
        <taxon>Bacillati</taxon>
        <taxon>Actinomycetota</taxon>
        <taxon>Actinomycetes</taxon>
        <taxon>Micrococcales</taxon>
        <taxon>Micrococcaceae</taxon>
        <taxon>Arthrobacter</taxon>
    </lineage>
</organism>
<evidence type="ECO:0000313" key="1">
    <source>
        <dbReference type="EMBL" id="MCG2623201.1"/>
    </source>
</evidence>
<name>A0ABS9L931_9MICC</name>
<dbReference type="EMBL" id="JAKLTQ010000011">
    <property type="protein sequence ID" value="MCG2623201.1"/>
    <property type="molecule type" value="Genomic_DNA"/>
</dbReference>
<proteinExistence type="predicted"/>
<gene>
    <name evidence="1" type="ORF">LVY72_14980</name>
</gene>
<evidence type="ECO:0000313" key="2">
    <source>
        <dbReference type="Proteomes" id="UP001165368"/>
    </source>
</evidence>
<keyword evidence="2" id="KW-1185">Reference proteome</keyword>
<dbReference type="RefSeq" id="WP_237822269.1">
    <property type="nucleotide sequence ID" value="NZ_JAKLTQ010000011.1"/>
</dbReference>
<reference evidence="1" key="1">
    <citation type="submission" date="2022-01" db="EMBL/GenBank/DDBJ databases">
        <authorList>
            <person name="Jo J.-H."/>
            <person name="Im W.-T."/>
        </authorList>
    </citation>
    <scope>NUCLEOTIDE SEQUENCE</scope>
    <source>
        <strain evidence="1">I2-34</strain>
    </source>
</reference>
<protein>
    <recommendedName>
        <fullName evidence="3">DUF2795 domain-containing protein</fullName>
    </recommendedName>
</protein>